<dbReference type="PaxDb" id="2903-EOD31701"/>
<dbReference type="Gene3D" id="3.40.30.10">
    <property type="entry name" value="Glutaredoxin"/>
    <property type="match status" value="1"/>
</dbReference>
<reference evidence="3" key="2">
    <citation type="submission" date="2024-10" db="UniProtKB">
        <authorList>
            <consortium name="EnsemblProtists"/>
        </authorList>
    </citation>
    <scope>IDENTIFICATION</scope>
</reference>
<feature type="domain" description="GST N-terminal" evidence="2">
    <location>
        <begin position="82"/>
        <end position="121"/>
    </location>
</feature>
<dbReference type="Pfam" id="PF13410">
    <property type="entry name" value="GST_C_2"/>
    <property type="match status" value="1"/>
</dbReference>
<dbReference type="PANTHER" id="PTHR43968:SF14">
    <property type="entry name" value="GLUTATHIONE S-TRANSFERASE"/>
    <property type="match status" value="1"/>
</dbReference>
<accession>A0A0D3K7G6</accession>
<dbReference type="SUPFAM" id="SSF47616">
    <property type="entry name" value="GST C-terminal domain-like"/>
    <property type="match status" value="1"/>
</dbReference>
<dbReference type="InterPro" id="IPR004045">
    <property type="entry name" value="Glutathione_S-Trfase_N"/>
</dbReference>
<dbReference type="STRING" id="2903.R1F8G8"/>
<evidence type="ECO:0000313" key="4">
    <source>
        <dbReference type="Proteomes" id="UP000013827"/>
    </source>
</evidence>
<dbReference type="PANTHER" id="PTHR43968">
    <property type="match status" value="1"/>
</dbReference>
<dbReference type="eggNOG" id="ENOG502SEJD">
    <property type="taxonomic scope" value="Eukaryota"/>
</dbReference>
<dbReference type="HOGENOM" id="CLU_1055372_0_0_1"/>
<dbReference type="GO" id="GO:0005737">
    <property type="term" value="C:cytoplasm"/>
    <property type="evidence" value="ECO:0007669"/>
    <property type="project" value="TreeGrafter"/>
</dbReference>
<dbReference type="KEGG" id="ehx:EMIHUDRAFT_456235"/>
<dbReference type="CDD" id="cd00570">
    <property type="entry name" value="GST_N_family"/>
    <property type="match status" value="1"/>
</dbReference>
<dbReference type="CDD" id="cd00299">
    <property type="entry name" value="GST_C_family"/>
    <property type="match status" value="1"/>
</dbReference>
<dbReference type="GeneID" id="17276995"/>
<evidence type="ECO:0000259" key="2">
    <source>
        <dbReference type="Pfam" id="PF13409"/>
    </source>
</evidence>
<dbReference type="InterPro" id="IPR036282">
    <property type="entry name" value="Glutathione-S-Trfase_C_sf"/>
</dbReference>
<dbReference type="Gene3D" id="1.20.1050.10">
    <property type="match status" value="1"/>
</dbReference>
<dbReference type="Pfam" id="PF13409">
    <property type="entry name" value="GST_N_2"/>
    <property type="match status" value="1"/>
</dbReference>
<keyword evidence="4" id="KW-1185">Reference proteome</keyword>
<dbReference type="EnsemblProtists" id="EOD31701">
    <property type="protein sequence ID" value="EOD31701"/>
    <property type="gene ID" value="EMIHUDRAFT_456235"/>
</dbReference>
<evidence type="ECO:0000256" key="1">
    <source>
        <dbReference type="SAM" id="MobiDB-lite"/>
    </source>
</evidence>
<sequence length="264" mass="29080">MLFATTLLTIRTPLRAPPDAAPSWEALAAKLDTASTDDERAFRQDLESGRAARACSLASQRLFDLPDGEAPRLTLFRDTAAWCPYCEKVWLVLEEKRVPYEVKKVNMNCYGDKPAWFRWLTSSASEGAQRANFEALLRRVDGELAASGGPYFLGADLSLVDCMFAPFLERMAASLPYYKALTLRRNDGWPRLEQWFLAMESCASSSGRRLKAIGRCQSVPEAEDFAAEIDGSDGSWSLPLPEDDGSLLQPLQGLGAGADAARSE</sequence>
<proteinExistence type="predicted"/>
<dbReference type="InterPro" id="IPR050983">
    <property type="entry name" value="GST_Omega/HSP26"/>
</dbReference>
<feature type="compositionally biased region" description="Low complexity" evidence="1">
    <location>
        <begin position="246"/>
        <end position="264"/>
    </location>
</feature>
<organism evidence="3 4">
    <name type="scientific">Emiliania huxleyi (strain CCMP1516)</name>
    <dbReference type="NCBI Taxonomy" id="280463"/>
    <lineage>
        <taxon>Eukaryota</taxon>
        <taxon>Haptista</taxon>
        <taxon>Haptophyta</taxon>
        <taxon>Prymnesiophyceae</taxon>
        <taxon>Isochrysidales</taxon>
        <taxon>Noelaerhabdaceae</taxon>
        <taxon>Emiliania</taxon>
    </lineage>
</organism>
<dbReference type="Proteomes" id="UP000013827">
    <property type="component" value="Unassembled WGS sequence"/>
</dbReference>
<protein>
    <recommendedName>
        <fullName evidence="2">GST N-terminal domain-containing protein</fullName>
    </recommendedName>
</protein>
<dbReference type="InterPro" id="IPR036249">
    <property type="entry name" value="Thioredoxin-like_sf"/>
</dbReference>
<dbReference type="SUPFAM" id="SSF52833">
    <property type="entry name" value="Thioredoxin-like"/>
    <property type="match status" value="1"/>
</dbReference>
<name>A0A0D3K7G6_EMIH1</name>
<reference evidence="4" key="1">
    <citation type="journal article" date="2013" name="Nature">
        <title>Pan genome of the phytoplankton Emiliania underpins its global distribution.</title>
        <authorList>
            <person name="Read B.A."/>
            <person name="Kegel J."/>
            <person name="Klute M.J."/>
            <person name="Kuo A."/>
            <person name="Lefebvre S.C."/>
            <person name="Maumus F."/>
            <person name="Mayer C."/>
            <person name="Miller J."/>
            <person name="Monier A."/>
            <person name="Salamov A."/>
            <person name="Young J."/>
            <person name="Aguilar M."/>
            <person name="Claverie J.M."/>
            <person name="Frickenhaus S."/>
            <person name="Gonzalez K."/>
            <person name="Herman E.K."/>
            <person name="Lin Y.C."/>
            <person name="Napier J."/>
            <person name="Ogata H."/>
            <person name="Sarno A.F."/>
            <person name="Shmutz J."/>
            <person name="Schroeder D."/>
            <person name="de Vargas C."/>
            <person name="Verret F."/>
            <person name="von Dassow P."/>
            <person name="Valentin K."/>
            <person name="Van de Peer Y."/>
            <person name="Wheeler G."/>
            <person name="Dacks J.B."/>
            <person name="Delwiche C.F."/>
            <person name="Dyhrman S.T."/>
            <person name="Glockner G."/>
            <person name="John U."/>
            <person name="Richards T."/>
            <person name="Worden A.Z."/>
            <person name="Zhang X."/>
            <person name="Grigoriev I.V."/>
            <person name="Allen A.E."/>
            <person name="Bidle K."/>
            <person name="Borodovsky M."/>
            <person name="Bowler C."/>
            <person name="Brownlee C."/>
            <person name="Cock J.M."/>
            <person name="Elias M."/>
            <person name="Gladyshev V.N."/>
            <person name="Groth M."/>
            <person name="Guda C."/>
            <person name="Hadaegh A."/>
            <person name="Iglesias-Rodriguez M.D."/>
            <person name="Jenkins J."/>
            <person name="Jones B.M."/>
            <person name="Lawson T."/>
            <person name="Leese F."/>
            <person name="Lindquist E."/>
            <person name="Lobanov A."/>
            <person name="Lomsadze A."/>
            <person name="Malik S.B."/>
            <person name="Marsh M.E."/>
            <person name="Mackinder L."/>
            <person name="Mock T."/>
            <person name="Mueller-Roeber B."/>
            <person name="Pagarete A."/>
            <person name="Parker M."/>
            <person name="Probert I."/>
            <person name="Quesneville H."/>
            <person name="Raines C."/>
            <person name="Rensing S.A."/>
            <person name="Riano-Pachon D.M."/>
            <person name="Richier S."/>
            <person name="Rokitta S."/>
            <person name="Shiraiwa Y."/>
            <person name="Soanes D.M."/>
            <person name="van der Giezen M."/>
            <person name="Wahlund T.M."/>
            <person name="Williams B."/>
            <person name="Wilson W."/>
            <person name="Wolfe G."/>
            <person name="Wurch L.L."/>
        </authorList>
    </citation>
    <scope>NUCLEOTIDE SEQUENCE</scope>
</reference>
<dbReference type="AlphaFoldDB" id="A0A0D3K7G6"/>
<feature type="region of interest" description="Disordered" evidence="1">
    <location>
        <begin position="230"/>
        <end position="264"/>
    </location>
</feature>
<dbReference type="RefSeq" id="XP_005784130.1">
    <property type="nucleotide sequence ID" value="XM_005784073.1"/>
</dbReference>
<evidence type="ECO:0000313" key="3">
    <source>
        <dbReference type="EnsemblProtists" id="EOD31701"/>
    </source>
</evidence>